<accession>S4NCY1</accession>
<evidence type="ECO:0000313" key="1">
    <source>
        <dbReference type="EMBL" id="EPJ36094.1"/>
    </source>
</evidence>
<dbReference type="AlphaFoldDB" id="S4NCY1"/>
<dbReference type="RefSeq" id="WP_020275695.1">
    <property type="nucleotide sequence ID" value="NZ_KE354350.1"/>
</dbReference>
<dbReference type="PATRIC" id="fig|1283301.3.peg.6796"/>
<name>S4NCY1_9ACTN</name>
<organism evidence="1 2">
    <name type="scientific">Streptomyces afghaniensis 772</name>
    <dbReference type="NCBI Taxonomy" id="1283301"/>
    <lineage>
        <taxon>Bacteria</taxon>
        <taxon>Bacillati</taxon>
        <taxon>Actinomycetota</taxon>
        <taxon>Actinomycetes</taxon>
        <taxon>Kitasatosporales</taxon>
        <taxon>Streptomycetaceae</taxon>
        <taxon>Streptomyces</taxon>
    </lineage>
</organism>
<protein>
    <submittedName>
        <fullName evidence="1">Uncharacterized protein</fullName>
    </submittedName>
</protein>
<dbReference type="OrthoDB" id="3870696at2"/>
<gene>
    <name evidence="1" type="ORF">STAFG_6845</name>
</gene>
<evidence type="ECO:0000313" key="2">
    <source>
        <dbReference type="Proteomes" id="UP000015001"/>
    </source>
</evidence>
<dbReference type="Proteomes" id="UP000015001">
    <property type="component" value="Unassembled WGS sequence"/>
</dbReference>
<dbReference type="EMBL" id="AOPY01001582">
    <property type="protein sequence ID" value="EPJ36094.1"/>
    <property type="molecule type" value="Genomic_DNA"/>
</dbReference>
<dbReference type="HOGENOM" id="CLU_1795312_0_0_11"/>
<sequence>MEPEVRLLARTAATALASAAGEADWSAVRDAFVGCLDGNREDSAELARWLETLADTVEHVPAESREEMRGELLTKWGARLRLLLEDDPEAVARVRQFVDLISHRTHMNSIAAGQVVVQQSASVYNVLGRDLHVYSAERDAHRNG</sequence>
<reference evidence="1 2" key="1">
    <citation type="submission" date="2013-02" db="EMBL/GenBank/DDBJ databases">
        <title>Draft Genome Sequence of Streptomyces afghaniensis, Which Produces Compounds of the Julimycin B-Complex.</title>
        <authorList>
            <person name="Gruening B.A."/>
            <person name="Praeg A."/>
            <person name="Erxleben A."/>
            <person name="Guenther S."/>
            <person name="Fiedler H.-P."/>
            <person name="Goodfellow M."/>
            <person name="Mueller M."/>
        </authorList>
    </citation>
    <scope>NUCLEOTIDE SEQUENCE [LARGE SCALE GENOMIC DNA]</scope>
    <source>
        <strain evidence="1 2">772</strain>
    </source>
</reference>
<comment type="caution">
    <text evidence="1">The sequence shown here is derived from an EMBL/GenBank/DDBJ whole genome shotgun (WGS) entry which is preliminary data.</text>
</comment>
<proteinExistence type="predicted"/>
<keyword evidence="2" id="KW-1185">Reference proteome</keyword>